<sequence length="592" mass="64967">MGLIQHLDCIKDEYNQVQSQLAQQRQELEKISIEREQMQRQMMMCYEMSMTMNAEIMKQSEMNKKLSNVLQQVIALLPPEQATTASAAFDRAKQVSASEALASTSQAQAMALFGGGLGMQMPGMPFMNPAAAFAANPAFAALAQANNERSNSARPRSPKVEDGDSKRRRVDPDDEEAVNIDVEVEEPSGSGQTNGHERKPKSESGRDSAHSVASSGASTPGIPRAPRNPFDALAAGARLPQIPGGPHMIPGLDPHAHARMLAAAGMNMQNGARPWYSFTIESGVQRPTDLSQRCHNRAGDAQEFEEVTVAKNEETVFMGGKGCVKYQCLALAARSDQYIRSIRLTADSTRLYVGGEASTIAVWDVQNWKVTLQAPSYAMCMSPDPRRCSPAGLMGKCLKSTTRVLLRKCQPCKGIATAHRCIDLSSDGLTLWTGDSPFKTLRAWDIRELKETSKYDFPSQIFSLSCSPKDDWVAVGMESNIVEVVSPSQAEKYSMHMHEGCVLSLKYSQTGNFFVSTGKDNAVNLWRSPYGANLVNYRETSSVLSCDISSDELMLITVPARSGLPSTRMSSTIVFFRQRILVNVSIRCIFQF</sequence>
<reference evidence="8" key="1">
    <citation type="submission" date="2023-06" db="EMBL/GenBank/DDBJ databases">
        <authorList>
            <person name="Delattre M."/>
        </authorList>
    </citation>
    <scope>NUCLEOTIDE SEQUENCE</scope>
    <source>
        <strain evidence="8">AF72</strain>
    </source>
</reference>
<feature type="repeat" description="WD" evidence="4">
    <location>
        <begin position="495"/>
        <end position="526"/>
    </location>
</feature>
<dbReference type="AlphaFoldDB" id="A0AA36FS97"/>
<dbReference type="PANTHER" id="PTHR10814">
    <property type="entry name" value="TRANSDUCIN-LIKE ENHANCER PROTEIN"/>
    <property type="match status" value="1"/>
</dbReference>
<comment type="similarity">
    <text evidence="2">Belongs to the WD repeat Groucho/TLE family.</text>
</comment>
<dbReference type="SMART" id="SM00320">
    <property type="entry name" value="WD40"/>
    <property type="match status" value="3"/>
</dbReference>
<evidence type="ECO:0000256" key="6">
    <source>
        <dbReference type="SAM" id="MobiDB-lite"/>
    </source>
</evidence>
<organism evidence="8 9">
    <name type="scientific">Mesorhabditis spiculigera</name>
    <dbReference type="NCBI Taxonomy" id="96644"/>
    <lineage>
        <taxon>Eukaryota</taxon>
        <taxon>Metazoa</taxon>
        <taxon>Ecdysozoa</taxon>
        <taxon>Nematoda</taxon>
        <taxon>Chromadorea</taxon>
        <taxon>Rhabditida</taxon>
        <taxon>Rhabditina</taxon>
        <taxon>Rhabditomorpha</taxon>
        <taxon>Rhabditoidea</taxon>
        <taxon>Rhabditidae</taxon>
        <taxon>Mesorhabditinae</taxon>
        <taxon>Mesorhabditis</taxon>
    </lineage>
</organism>
<comment type="subcellular location">
    <subcellularLocation>
        <location evidence="1">Nucleus</location>
    </subcellularLocation>
</comment>
<keyword evidence="5" id="KW-0175">Coiled coil</keyword>
<feature type="coiled-coil region" evidence="5">
    <location>
        <begin position="7"/>
        <end position="41"/>
    </location>
</feature>
<dbReference type="InterPro" id="IPR036322">
    <property type="entry name" value="WD40_repeat_dom_sf"/>
</dbReference>
<dbReference type="GO" id="GO:0003714">
    <property type="term" value="F:transcription corepressor activity"/>
    <property type="evidence" value="ECO:0007669"/>
    <property type="project" value="TreeGrafter"/>
</dbReference>
<dbReference type="PRINTS" id="PR01850">
    <property type="entry name" value="GROUCHOFAMLY"/>
</dbReference>
<feature type="non-terminal residue" evidence="8">
    <location>
        <position position="1"/>
    </location>
</feature>
<dbReference type="PROSITE" id="PS50294">
    <property type="entry name" value="WD_REPEATS_REGION"/>
    <property type="match status" value="1"/>
</dbReference>
<dbReference type="InterPro" id="IPR001680">
    <property type="entry name" value="WD40_rpt"/>
</dbReference>
<name>A0AA36FS97_9BILA</name>
<dbReference type="GO" id="GO:0005667">
    <property type="term" value="C:transcription regulator complex"/>
    <property type="evidence" value="ECO:0007669"/>
    <property type="project" value="TreeGrafter"/>
</dbReference>
<evidence type="ECO:0000256" key="5">
    <source>
        <dbReference type="SAM" id="Coils"/>
    </source>
</evidence>
<dbReference type="InterPro" id="IPR015943">
    <property type="entry name" value="WD40/YVTN_repeat-like_dom_sf"/>
</dbReference>
<proteinExistence type="inferred from homology"/>
<evidence type="ECO:0000259" key="7">
    <source>
        <dbReference type="Pfam" id="PF03920"/>
    </source>
</evidence>
<keyword evidence="4" id="KW-0853">WD repeat</keyword>
<evidence type="ECO:0000256" key="4">
    <source>
        <dbReference type="PROSITE-ProRule" id="PRU00221"/>
    </source>
</evidence>
<dbReference type="InterPro" id="IPR009146">
    <property type="entry name" value="Groucho_enhance"/>
</dbReference>
<dbReference type="Pfam" id="PF03920">
    <property type="entry name" value="TLE_N"/>
    <property type="match status" value="1"/>
</dbReference>
<dbReference type="PROSITE" id="PS50082">
    <property type="entry name" value="WD_REPEATS_2"/>
    <property type="match status" value="1"/>
</dbReference>
<evidence type="ECO:0000313" key="9">
    <source>
        <dbReference type="Proteomes" id="UP001177023"/>
    </source>
</evidence>
<dbReference type="Proteomes" id="UP001177023">
    <property type="component" value="Unassembled WGS sequence"/>
</dbReference>
<dbReference type="EMBL" id="CATQJA010001046">
    <property type="protein sequence ID" value="CAJ0565478.1"/>
    <property type="molecule type" value="Genomic_DNA"/>
</dbReference>
<keyword evidence="9" id="KW-1185">Reference proteome</keyword>
<accession>A0AA36FS97</accession>
<feature type="compositionally biased region" description="Basic and acidic residues" evidence="6">
    <location>
        <begin position="195"/>
        <end position="209"/>
    </location>
</feature>
<dbReference type="GO" id="GO:0005634">
    <property type="term" value="C:nucleus"/>
    <property type="evidence" value="ECO:0007669"/>
    <property type="project" value="UniProtKB-SubCell"/>
</dbReference>
<feature type="domain" description="Groucho/TLE N-terminal Q-rich" evidence="7">
    <location>
        <begin position="5"/>
        <end position="105"/>
    </location>
</feature>
<dbReference type="Gene3D" id="2.130.10.10">
    <property type="entry name" value="YVTN repeat-like/Quinoprotein amine dehydrogenase"/>
    <property type="match status" value="1"/>
</dbReference>
<evidence type="ECO:0000256" key="3">
    <source>
        <dbReference type="ARBA" id="ARBA00023242"/>
    </source>
</evidence>
<keyword evidence="3" id="KW-0539">Nucleus</keyword>
<dbReference type="Pfam" id="PF00400">
    <property type="entry name" value="WD40"/>
    <property type="match status" value="1"/>
</dbReference>
<evidence type="ECO:0000256" key="1">
    <source>
        <dbReference type="ARBA" id="ARBA00004123"/>
    </source>
</evidence>
<gene>
    <name evidence="8" type="ORF">MSPICULIGERA_LOCUS4118</name>
</gene>
<evidence type="ECO:0000313" key="8">
    <source>
        <dbReference type="EMBL" id="CAJ0565478.1"/>
    </source>
</evidence>
<dbReference type="SUPFAM" id="SSF50978">
    <property type="entry name" value="WD40 repeat-like"/>
    <property type="match status" value="1"/>
</dbReference>
<evidence type="ECO:0000256" key="2">
    <source>
        <dbReference type="ARBA" id="ARBA00005969"/>
    </source>
</evidence>
<dbReference type="GO" id="GO:0090090">
    <property type="term" value="P:negative regulation of canonical Wnt signaling pathway"/>
    <property type="evidence" value="ECO:0007669"/>
    <property type="project" value="TreeGrafter"/>
</dbReference>
<dbReference type="InterPro" id="IPR005617">
    <property type="entry name" value="Groucho/TLE_N"/>
</dbReference>
<protein>
    <recommendedName>
        <fullName evidence="7">Groucho/TLE N-terminal Q-rich domain-containing protein</fullName>
    </recommendedName>
</protein>
<comment type="caution">
    <text evidence="8">The sequence shown here is derived from an EMBL/GenBank/DDBJ whole genome shotgun (WGS) entry which is preliminary data.</text>
</comment>
<dbReference type="PANTHER" id="PTHR10814:SF21">
    <property type="entry name" value="PROTEIN GROUCHO"/>
    <property type="match status" value="1"/>
</dbReference>
<feature type="region of interest" description="Disordered" evidence="6">
    <location>
        <begin position="145"/>
        <end position="229"/>
    </location>
</feature>
<feature type="compositionally biased region" description="Acidic residues" evidence="6">
    <location>
        <begin position="172"/>
        <end position="186"/>
    </location>
</feature>